<accession>A0A162XYI0</accession>
<dbReference type="Gene3D" id="1.20.1280.50">
    <property type="match status" value="1"/>
</dbReference>
<dbReference type="EMBL" id="KV440974">
    <property type="protein sequence ID" value="OAD77315.1"/>
    <property type="molecule type" value="Genomic_DNA"/>
</dbReference>
<dbReference type="OrthoDB" id="10250130at2759"/>
<dbReference type="PROSITE" id="PS50181">
    <property type="entry name" value="FBOX"/>
    <property type="match status" value="1"/>
</dbReference>
<dbReference type="Pfam" id="PF24681">
    <property type="entry name" value="Kelch_KLHDC2_KLHL20_DRC7"/>
    <property type="match status" value="1"/>
</dbReference>
<dbReference type="SUPFAM" id="SSF81383">
    <property type="entry name" value="F-box domain"/>
    <property type="match status" value="1"/>
</dbReference>
<keyword evidence="1" id="KW-0880">Kelch repeat</keyword>
<evidence type="ECO:0000256" key="2">
    <source>
        <dbReference type="ARBA" id="ARBA00022737"/>
    </source>
</evidence>
<name>A0A162XYI0_PHYB8</name>
<evidence type="ECO:0000313" key="5">
    <source>
        <dbReference type="Proteomes" id="UP000077315"/>
    </source>
</evidence>
<dbReference type="InterPro" id="IPR036047">
    <property type="entry name" value="F-box-like_dom_sf"/>
</dbReference>
<dbReference type="Proteomes" id="UP000077315">
    <property type="component" value="Unassembled WGS sequence"/>
</dbReference>
<keyword evidence="5" id="KW-1185">Reference proteome</keyword>
<feature type="domain" description="F-box" evidence="3">
    <location>
        <begin position="6"/>
        <end position="57"/>
    </location>
</feature>
<evidence type="ECO:0000313" key="4">
    <source>
        <dbReference type="EMBL" id="OAD77315.1"/>
    </source>
</evidence>
<proteinExistence type="predicted"/>
<protein>
    <recommendedName>
        <fullName evidence="3">F-box domain-containing protein</fullName>
    </recommendedName>
</protein>
<dbReference type="PANTHER" id="PTHR46093">
    <property type="entry name" value="ACYL-COA-BINDING DOMAIN-CONTAINING PROTEIN 5"/>
    <property type="match status" value="1"/>
</dbReference>
<dbReference type="AlphaFoldDB" id="A0A162XYI0"/>
<dbReference type="PANTHER" id="PTHR46093:SF3">
    <property type="entry name" value="ACYL-COA-BINDING DOMAIN-CONTAINING PROTEIN 4"/>
    <property type="match status" value="1"/>
</dbReference>
<dbReference type="STRING" id="763407.A0A162XYI0"/>
<dbReference type="SUPFAM" id="SSF117281">
    <property type="entry name" value="Kelch motif"/>
    <property type="match status" value="1"/>
</dbReference>
<dbReference type="RefSeq" id="XP_018295355.1">
    <property type="nucleotide sequence ID" value="XM_018434970.1"/>
</dbReference>
<dbReference type="Pfam" id="PF00646">
    <property type="entry name" value="F-box"/>
    <property type="match status" value="1"/>
</dbReference>
<dbReference type="InParanoid" id="A0A162XYI0"/>
<dbReference type="GeneID" id="28995876"/>
<organism evidence="4 5">
    <name type="scientific">Phycomyces blakesleeanus (strain ATCC 8743b / DSM 1359 / FGSC 10004 / NBRC 33097 / NRRL 1555)</name>
    <dbReference type="NCBI Taxonomy" id="763407"/>
    <lineage>
        <taxon>Eukaryota</taxon>
        <taxon>Fungi</taxon>
        <taxon>Fungi incertae sedis</taxon>
        <taxon>Mucoromycota</taxon>
        <taxon>Mucoromycotina</taxon>
        <taxon>Mucoromycetes</taxon>
        <taxon>Mucorales</taxon>
        <taxon>Phycomycetaceae</taxon>
        <taxon>Phycomyces</taxon>
    </lineage>
</organism>
<dbReference type="InterPro" id="IPR001810">
    <property type="entry name" value="F-box_dom"/>
</dbReference>
<keyword evidence="2" id="KW-0677">Repeat</keyword>
<gene>
    <name evidence="4" type="ORF">PHYBLDRAFT_164230</name>
</gene>
<dbReference type="VEuPathDB" id="FungiDB:PHYBLDRAFT_164230"/>
<dbReference type="Gene3D" id="2.120.10.80">
    <property type="entry name" value="Kelch-type beta propeller"/>
    <property type="match status" value="2"/>
</dbReference>
<dbReference type="InterPro" id="IPR015915">
    <property type="entry name" value="Kelch-typ_b-propeller"/>
</dbReference>
<sequence>MYSEKSLLLSRLNQDIYSIIFKYLDNFSLVVLGQTCRHFYALVSRELSFTSAIWREIDCNPVPNGPPMFHNRCLVGIDNKLYLPWMTKEPVCFVFDVSLCCWENPISLEIRSTLYRPFVTPVAAIGSKVYMFGGREVSSSALSNSLWVLDINTRIVTHLDVNGIPPRPRFDHSLDVLEDRYLIVFGGMCADSPGESDVFVFDTLTNTWQEPPVDGRLPSARFGHASVMVGCYLYVYGGCLIQTQGNTVHDLLYRLDCSTWTWYKYDHPEAYLYRHRLNVPNIAEISQSLQEGFVVETTGTPPRDRFQCTMCAVGRSLLVMGGQTIRQDVNDTNELHVHSLRTIDVFDSRRKHWSSITTSTNVYPDSLTCIQIQNCLKGGHFMIVLGQHKIFEYQSKDKSRQIPDEEGYLDTTIYSHTFIQDDSQAAYDGTSSLKHNTEHICLVLSLNEYSI</sequence>
<reference evidence="5" key="1">
    <citation type="submission" date="2015-06" db="EMBL/GenBank/DDBJ databases">
        <title>Expansion of signal transduction pathways in fungi by whole-genome duplication.</title>
        <authorList>
            <consortium name="DOE Joint Genome Institute"/>
            <person name="Corrochano L.M."/>
            <person name="Kuo A."/>
            <person name="Marcet-Houben M."/>
            <person name="Polaino S."/>
            <person name="Salamov A."/>
            <person name="Villalobos J.M."/>
            <person name="Alvarez M.I."/>
            <person name="Avalos J."/>
            <person name="Benito E.P."/>
            <person name="Benoit I."/>
            <person name="Burger G."/>
            <person name="Camino L.P."/>
            <person name="Canovas D."/>
            <person name="Cerda-Olmedo E."/>
            <person name="Cheng J.-F."/>
            <person name="Dominguez A."/>
            <person name="Elias M."/>
            <person name="Eslava A.P."/>
            <person name="Glaser F."/>
            <person name="Grimwood J."/>
            <person name="Gutierrez G."/>
            <person name="Heitman J."/>
            <person name="Henrissat B."/>
            <person name="Iturriaga E.A."/>
            <person name="Lang B.F."/>
            <person name="Lavin J.L."/>
            <person name="Lee S."/>
            <person name="Li W."/>
            <person name="Lindquist E."/>
            <person name="Lopez-Garcia S."/>
            <person name="Luque E.M."/>
            <person name="Marcos A.T."/>
            <person name="Martin J."/>
            <person name="McCluskey K."/>
            <person name="Medina H.R."/>
            <person name="Miralles-Duran A."/>
            <person name="Miyazaki A."/>
            <person name="Munoz-Torres E."/>
            <person name="Oguiza J.A."/>
            <person name="Ohm R."/>
            <person name="Olmedo M."/>
            <person name="Orejas M."/>
            <person name="Ortiz-Castellanos L."/>
            <person name="Pisabarro A.G."/>
            <person name="Rodriguez-Romero J."/>
            <person name="Ruiz-Herrera J."/>
            <person name="Ruiz-Vazquez R."/>
            <person name="Sanz C."/>
            <person name="Schackwitz W."/>
            <person name="Schmutz J."/>
            <person name="Shahriari M."/>
            <person name="Shelest E."/>
            <person name="Silva-Franco F."/>
            <person name="Soanes D."/>
            <person name="Syed K."/>
            <person name="Tagua V.G."/>
            <person name="Talbot N.J."/>
            <person name="Thon M."/>
            <person name="De vries R.P."/>
            <person name="Wiebenga A."/>
            <person name="Yadav J.S."/>
            <person name="Braun E.L."/>
            <person name="Baker S."/>
            <person name="Garre V."/>
            <person name="Horwitz B."/>
            <person name="Torres-Martinez S."/>
            <person name="Idnurm A."/>
            <person name="Herrera-Estrella A."/>
            <person name="Gabaldon T."/>
            <person name="Grigoriev I.V."/>
        </authorList>
    </citation>
    <scope>NUCLEOTIDE SEQUENCE [LARGE SCALE GENOMIC DNA]</scope>
    <source>
        <strain evidence="5">NRRL 1555(-)</strain>
    </source>
</reference>
<evidence type="ECO:0000259" key="3">
    <source>
        <dbReference type="PROSITE" id="PS50181"/>
    </source>
</evidence>
<evidence type="ECO:0000256" key="1">
    <source>
        <dbReference type="ARBA" id="ARBA00022441"/>
    </source>
</evidence>